<feature type="domain" description="Alpha/beta hydrolase fold-3" evidence="2">
    <location>
        <begin position="137"/>
        <end position="347"/>
    </location>
</feature>
<gene>
    <name evidence="3" type="ORF">J7337_009129</name>
</gene>
<dbReference type="InterPro" id="IPR013094">
    <property type="entry name" value="AB_hydrolase_3"/>
</dbReference>
<dbReference type="GO" id="GO:0016787">
    <property type="term" value="F:hydrolase activity"/>
    <property type="evidence" value="ECO:0007669"/>
    <property type="project" value="UniProtKB-KW"/>
</dbReference>
<dbReference type="Gene3D" id="3.40.50.1820">
    <property type="entry name" value="alpha/beta hydrolase"/>
    <property type="match status" value="1"/>
</dbReference>
<evidence type="ECO:0000313" key="3">
    <source>
        <dbReference type="EMBL" id="KAG9500647.1"/>
    </source>
</evidence>
<keyword evidence="4" id="KW-1185">Reference proteome</keyword>
<organism evidence="3 4">
    <name type="scientific">Fusarium musae</name>
    <dbReference type="NCBI Taxonomy" id="1042133"/>
    <lineage>
        <taxon>Eukaryota</taxon>
        <taxon>Fungi</taxon>
        <taxon>Dikarya</taxon>
        <taxon>Ascomycota</taxon>
        <taxon>Pezizomycotina</taxon>
        <taxon>Sordariomycetes</taxon>
        <taxon>Hypocreomycetidae</taxon>
        <taxon>Hypocreales</taxon>
        <taxon>Nectriaceae</taxon>
        <taxon>Fusarium</taxon>
    </lineage>
</organism>
<dbReference type="Pfam" id="PF07859">
    <property type="entry name" value="Abhydrolase_3"/>
    <property type="match status" value="1"/>
</dbReference>
<reference evidence="3" key="1">
    <citation type="journal article" date="2021" name="Mol. Plant Microbe Interact.">
        <title>Telomere to telomere genome assembly of Fusarium musae F31, causal agent of crown rot disease of banana.</title>
        <authorList>
            <person name="Degradi L."/>
            <person name="Tava V."/>
            <person name="Kunova A."/>
            <person name="Cortesi P."/>
            <person name="Saracchi M."/>
            <person name="Pasquali M."/>
        </authorList>
    </citation>
    <scope>NUCLEOTIDE SEQUENCE</scope>
    <source>
        <strain evidence="3">F31</strain>
    </source>
</reference>
<dbReference type="SUPFAM" id="SSF53474">
    <property type="entry name" value="alpha/beta-Hydrolases"/>
    <property type="match status" value="1"/>
</dbReference>
<accession>A0A9P8IP76</accession>
<keyword evidence="1" id="KW-0378">Hydrolase</keyword>
<dbReference type="RefSeq" id="XP_044679647.1">
    <property type="nucleotide sequence ID" value="XM_044826730.1"/>
</dbReference>
<protein>
    <recommendedName>
        <fullName evidence="2">Alpha/beta hydrolase fold-3 domain-containing protein</fullName>
    </recommendedName>
</protein>
<evidence type="ECO:0000259" key="2">
    <source>
        <dbReference type="Pfam" id="PF07859"/>
    </source>
</evidence>
<comment type="caution">
    <text evidence="3">The sequence shown here is derived from an EMBL/GenBank/DDBJ whole genome shotgun (WGS) entry which is preliminary data.</text>
</comment>
<sequence length="376" mass="41617">MGDATIEMPKISHEPTVLENQSHLQTLPVPPNAVTALRRHDEPNIIEALDLNYVQEYSKPPFLGSELPNEADVPAARQWLDNVVMNLPRGPPATAFRQPIEQLKIENVIVTYGGDQSYRVRIYSPISPSQGGRPALILYHGGGFIHGYPEVDEDLAKFFALELDAVIINVDYRLAPENQFPIPLNDCYQSIQWTIDNASNYGVDVKCIAIWGCSAGGNLAAAVALRDAMEHEIPRICHVSLVVPLVCHPRQYSDAMQVKSSSVNMLEHRETGLIGVQLLLDKYAGEECCSDLVSVLNAAVPKNHPPTSTTVGGRDYLRDEGILYSLRLRNNNIDSQLEIIPGMPHGITFPPTTHAARQFYINQVRVLASAYQRASH</sequence>
<name>A0A9P8IP76_9HYPO</name>
<dbReference type="PANTHER" id="PTHR48081">
    <property type="entry name" value="AB HYDROLASE SUPERFAMILY PROTEIN C4A8.06C"/>
    <property type="match status" value="1"/>
</dbReference>
<proteinExistence type="predicted"/>
<dbReference type="PANTHER" id="PTHR48081:SF8">
    <property type="entry name" value="ALPHA_BETA HYDROLASE FOLD-3 DOMAIN-CONTAINING PROTEIN-RELATED"/>
    <property type="match status" value="1"/>
</dbReference>
<dbReference type="AlphaFoldDB" id="A0A9P8IP76"/>
<dbReference type="KEGG" id="fmu:J7337_009129"/>
<dbReference type="Proteomes" id="UP000827133">
    <property type="component" value="Unassembled WGS sequence"/>
</dbReference>
<dbReference type="EMBL" id="JAHBCI010000006">
    <property type="protein sequence ID" value="KAG9500647.1"/>
    <property type="molecule type" value="Genomic_DNA"/>
</dbReference>
<dbReference type="GeneID" id="68316985"/>
<dbReference type="InterPro" id="IPR029058">
    <property type="entry name" value="AB_hydrolase_fold"/>
</dbReference>
<dbReference type="InterPro" id="IPR050300">
    <property type="entry name" value="GDXG_lipolytic_enzyme"/>
</dbReference>
<evidence type="ECO:0000313" key="4">
    <source>
        <dbReference type="Proteomes" id="UP000827133"/>
    </source>
</evidence>
<evidence type="ECO:0000256" key="1">
    <source>
        <dbReference type="ARBA" id="ARBA00022801"/>
    </source>
</evidence>